<evidence type="ECO:0000313" key="1">
    <source>
        <dbReference type="EMBL" id="KAG8379736.1"/>
    </source>
</evidence>
<evidence type="ECO:0000313" key="2">
    <source>
        <dbReference type="Proteomes" id="UP000826271"/>
    </source>
</evidence>
<dbReference type="Proteomes" id="UP000826271">
    <property type="component" value="Unassembled WGS sequence"/>
</dbReference>
<dbReference type="GO" id="GO:0022625">
    <property type="term" value="C:cytosolic large ribosomal subunit"/>
    <property type="evidence" value="ECO:0007669"/>
    <property type="project" value="TreeGrafter"/>
</dbReference>
<sequence>MVSFEERYLNAKSVKDLIYKNGVVKIDKQRIPLTDDNIVEQKLGQHDIICVEDIVNEIACVGQQFKGVTSFPCPFSLNNPEKA</sequence>
<evidence type="ECO:0008006" key="3">
    <source>
        <dbReference type="Google" id="ProtNLM"/>
    </source>
</evidence>
<accession>A0AAV6X9G8</accession>
<reference evidence="1" key="1">
    <citation type="submission" date="2019-10" db="EMBL/GenBank/DDBJ databases">
        <authorList>
            <person name="Zhang R."/>
            <person name="Pan Y."/>
            <person name="Wang J."/>
            <person name="Ma R."/>
            <person name="Yu S."/>
        </authorList>
    </citation>
    <scope>NUCLEOTIDE SEQUENCE</scope>
    <source>
        <strain evidence="1">LA-IB0</strain>
        <tissue evidence="1">Leaf</tissue>
    </source>
</reference>
<dbReference type="EMBL" id="WHWC01000007">
    <property type="protein sequence ID" value="KAG8379736.1"/>
    <property type="molecule type" value="Genomic_DNA"/>
</dbReference>
<dbReference type="GO" id="GO:0003723">
    <property type="term" value="F:RNA binding"/>
    <property type="evidence" value="ECO:0007669"/>
    <property type="project" value="TreeGrafter"/>
</dbReference>
<proteinExistence type="predicted"/>
<keyword evidence="2" id="KW-1185">Reference proteome</keyword>
<dbReference type="PANTHER" id="PTHR11524">
    <property type="entry name" value="60S RIBOSOMAL PROTEIN L7"/>
    <property type="match status" value="1"/>
</dbReference>
<dbReference type="GO" id="GO:0003735">
    <property type="term" value="F:structural constituent of ribosome"/>
    <property type="evidence" value="ECO:0007669"/>
    <property type="project" value="TreeGrafter"/>
</dbReference>
<dbReference type="InterPro" id="IPR036919">
    <property type="entry name" value="Ribo_uL30_ferredoxin-like_sf"/>
</dbReference>
<dbReference type="AlphaFoldDB" id="A0AAV6X9G8"/>
<gene>
    <name evidence="1" type="ORF">BUALT_Bualt07G0120400</name>
</gene>
<dbReference type="PANTHER" id="PTHR11524:SF36">
    <property type="entry name" value="LARGE RIBOSOMAL SUBUNIT PROTEIN UL30Z"/>
    <property type="match status" value="1"/>
</dbReference>
<protein>
    <recommendedName>
        <fullName evidence="3">RNA-binding S4 domain-containing protein</fullName>
    </recommendedName>
</protein>
<dbReference type="GO" id="GO:0000463">
    <property type="term" value="P:maturation of LSU-rRNA from tricistronic rRNA transcript (SSU-rRNA, 5.8S rRNA, LSU-rRNA)"/>
    <property type="evidence" value="ECO:0007669"/>
    <property type="project" value="TreeGrafter"/>
</dbReference>
<dbReference type="InterPro" id="IPR039699">
    <property type="entry name" value="Ribosomal_uL30"/>
</dbReference>
<organism evidence="1 2">
    <name type="scientific">Buddleja alternifolia</name>
    <dbReference type="NCBI Taxonomy" id="168488"/>
    <lineage>
        <taxon>Eukaryota</taxon>
        <taxon>Viridiplantae</taxon>
        <taxon>Streptophyta</taxon>
        <taxon>Embryophyta</taxon>
        <taxon>Tracheophyta</taxon>
        <taxon>Spermatophyta</taxon>
        <taxon>Magnoliopsida</taxon>
        <taxon>eudicotyledons</taxon>
        <taxon>Gunneridae</taxon>
        <taxon>Pentapetalae</taxon>
        <taxon>asterids</taxon>
        <taxon>lamiids</taxon>
        <taxon>Lamiales</taxon>
        <taxon>Scrophulariaceae</taxon>
        <taxon>Buddlejeae</taxon>
        <taxon>Buddleja</taxon>
    </lineage>
</organism>
<comment type="caution">
    <text evidence="1">The sequence shown here is derived from an EMBL/GenBank/DDBJ whole genome shotgun (WGS) entry which is preliminary data.</text>
</comment>
<name>A0AAV6X9G8_9LAMI</name>
<dbReference type="SUPFAM" id="SSF55129">
    <property type="entry name" value="Ribosomal protein L30p/L7e"/>
    <property type="match status" value="1"/>
</dbReference>